<dbReference type="PhylomeDB" id="A7TRB3"/>
<dbReference type="AlphaFoldDB" id="A7TRB3"/>
<dbReference type="OrthoDB" id="4035606at2759"/>
<dbReference type="OMA" id="HIKYEIT"/>
<name>A7TRB3_VANPO</name>
<proteinExistence type="predicted"/>
<accession>A7TRB3</accession>
<dbReference type="Gene3D" id="3.10.20.250">
    <property type="entry name" value="YML108W-like"/>
    <property type="match status" value="1"/>
</dbReference>
<sequence>MAGGAESNYRMLILLEEGMENLDEEQTQQDRTEEPKESKKMHEFVDELVLPFQVDEIDSLNDWFDKFDEEICIPNEGHIKYEITSDGIIVLILDKEIENVLDKVKEFVQSNHDSK</sequence>
<dbReference type="HOGENOM" id="CLU_2145549_0_0_1"/>
<organism evidence="3">
    <name type="scientific">Vanderwaltozyma polyspora (strain ATCC 22028 / DSM 70294 / BCRC 21397 / CBS 2163 / NBRC 10782 / NRRL Y-8283 / UCD 57-17)</name>
    <name type="common">Kluyveromyces polysporus</name>
    <dbReference type="NCBI Taxonomy" id="436907"/>
    <lineage>
        <taxon>Eukaryota</taxon>
        <taxon>Fungi</taxon>
        <taxon>Dikarya</taxon>
        <taxon>Ascomycota</taxon>
        <taxon>Saccharomycotina</taxon>
        <taxon>Saccharomycetes</taxon>
        <taxon>Saccharomycetales</taxon>
        <taxon>Saccharomycetaceae</taxon>
        <taxon>Vanderwaltozyma</taxon>
    </lineage>
</organism>
<dbReference type="InterPro" id="IPR035946">
    <property type="entry name" value="YML108W-like_sf"/>
</dbReference>
<dbReference type="FunCoup" id="A7TRB3">
    <property type="interactions" value="49"/>
</dbReference>
<feature type="region of interest" description="Disordered" evidence="1">
    <location>
        <begin position="20"/>
        <end position="40"/>
    </location>
</feature>
<dbReference type="SUPFAM" id="SSF89975">
    <property type="entry name" value="Hypothetical protein Yml108w"/>
    <property type="match status" value="1"/>
</dbReference>
<dbReference type="Proteomes" id="UP000000267">
    <property type="component" value="Unassembled WGS sequence"/>
</dbReference>
<feature type="compositionally biased region" description="Basic and acidic residues" evidence="1">
    <location>
        <begin position="28"/>
        <end position="40"/>
    </location>
</feature>
<evidence type="ECO:0000256" key="1">
    <source>
        <dbReference type="SAM" id="MobiDB-lite"/>
    </source>
</evidence>
<dbReference type="eggNOG" id="ENOG502S3ZA">
    <property type="taxonomic scope" value="Eukaryota"/>
</dbReference>
<evidence type="ECO:0000313" key="2">
    <source>
        <dbReference type="EMBL" id="EDO15181.1"/>
    </source>
</evidence>
<keyword evidence="3" id="KW-1185">Reference proteome</keyword>
<evidence type="ECO:0000313" key="3">
    <source>
        <dbReference type="Proteomes" id="UP000000267"/>
    </source>
</evidence>
<dbReference type="RefSeq" id="XP_001643039.1">
    <property type="nucleotide sequence ID" value="XM_001642989.1"/>
</dbReference>
<dbReference type="KEGG" id="vpo:Kpol_1069p3"/>
<dbReference type="EMBL" id="DS480475">
    <property type="protein sequence ID" value="EDO15181.1"/>
    <property type="molecule type" value="Genomic_DNA"/>
</dbReference>
<dbReference type="GeneID" id="5543252"/>
<dbReference type="InParanoid" id="A7TRB3"/>
<protein>
    <submittedName>
        <fullName evidence="2">Uncharacterized protein</fullName>
    </submittedName>
</protein>
<dbReference type="InterPro" id="IPR015080">
    <property type="entry name" value="DUF1892"/>
</dbReference>
<dbReference type="Pfam" id="PF08987">
    <property type="entry name" value="DUF1892"/>
    <property type="match status" value="1"/>
</dbReference>
<gene>
    <name evidence="2" type="ORF">Kpol_1069p3</name>
</gene>
<reference evidence="2 3" key="1">
    <citation type="journal article" date="2007" name="Proc. Natl. Acad. Sci. U.S.A.">
        <title>Independent sorting-out of thousands of duplicated gene pairs in two yeast species descended from a whole-genome duplication.</title>
        <authorList>
            <person name="Scannell D.R."/>
            <person name="Frank A.C."/>
            <person name="Conant G.C."/>
            <person name="Byrne K.P."/>
            <person name="Woolfit M."/>
            <person name="Wolfe K.H."/>
        </authorList>
    </citation>
    <scope>NUCLEOTIDE SEQUENCE [LARGE SCALE GENOMIC DNA]</scope>
    <source>
        <strain evidence="3">ATCC 22028 / DSM 70294 / BCRC 21397 / CBS 2163 / NBRC 10782 / NRRL Y-8283 / UCD 57-17</strain>
    </source>
</reference>